<accession>A0ABQ4PWS1</accession>
<protein>
    <submittedName>
        <fullName evidence="1">Uncharacterized protein</fullName>
    </submittedName>
</protein>
<reference evidence="1" key="2">
    <citation type="journal article" date="2023" name="ISME Commun">
        <title>Characterization of a bloom-associated alphaproteobacterial lineage, 'Candidatus Phycosocius': insights into freshwater algal-bacterial interactions.</title>
        <authorList>
            <person name="Tanabe Y."/>
            <person name="Yamaguchi H."/>
            <person name="Yoshida M."/>
            <person name="Kai A."/>
            <person name="Okazaki Y."/>
        </authorList>
    </citation>
    <scope>NUCLEOTIDE SEQUENCE</scope>
    <source>
        <strain evidence="1">BOTRYCO-1</strain>
    </source>
</reference>
<proteinExistence type="predicted"/>
<dbReference type="EMBL" id="BPFZ01000009">
    <property type="protein sequence ID" value="GIU67396.1"/>
    <property type="molecule type" value="Genomic_DNA"/>
</dbReference>
<comment type="caution">
    <text evidence="1">The sequence shown here is derived from an EMBL/GenBank/DDBJ whole genome shotgun (WGS) entry which is preliminary data.</text>
</comment>
<dbReference type="Proteomes" id="UP001161064">
    <property type="component" value="Unassembled WGS sequence"/>
</dbReference>
<evidence type="ECO:0000313" key="2">
    <source>
        <dbReference type="Proteomes" id="UP001161064"/>
    </source>
</evidence>
<keyword evidence="2" id="KW-1185">Reference proteome</keyword>
<sequence>MDSKPTKGSPLATRALLAALAPRLRAFLVQRCAEEDGEYLVRESLTAIYTNGPCMIRGNP</sequence>
<organism evidence="1 2">
    <name type="scientific">Candidatus Phycosocius spiralis</name>
    <dbReference type="NCBI Taxonomy" id="2815099"/>
    <lineage>
        <taxon>Bacteria</taxon>
        <taxon>Pseudomonadati</taxon>
        <taxon>Pseudomonadota</taxon>
        <taxon>Alphaproteobacteria</taxon>
        <taxon>Caulobacterales</taxon>
        <taxon>Caulobacterales incertae sedis</taxon>
        <taxon>Candidatus Phycosocius</taxon>
    </lineage>
</organism>
<name>A0ABQ4PWS1_9PROT</name>
<reference evidence="1" key="1">
    <citation type="submission" date="2021-05" db="EMBL/GenBank/DDBJ databases">
        <authorList>
            <person name="Tanabe Y."/>
        </authorList>
    </citation>
    <scope>NUCLEOTIDE SEQUENCE</scope>
    <source>
        <strain evidence="1">BOTRYCO-1</strain>
    </source>
</reference>
<evidence type="ECO:0000313" key="1">
    <source>
        <dbReference type="EMBL" id="GIU67396.1"/>
    </source>
</evidence>
<gene>
    <name evidence="1" type="ORF">PsB1_1550</name>
</gene>